<keyword evidence="3" id="KW-1003">Cell membrane</keyword>
<evidence type="ECO:0000256" key="2">
    <source>
        <dbReference type="ARBA" id="ARBA00022448"/>
    </source>
</evidence>
<dbReference type="KEGG" id="carl:PXC00_02080"/>
<dbReference type="GO" id="GO:0005886">
    <property type="term" value="C:plasma membrane"/>
    <property type="evidence" value="ECO:0007669"/>
    <property type="project" value="UniProtKB-SubCell"/>
</dbReference>
<reference evidence="9 10" key="2">
    <citation type="submission" date="2024-06" db="EMBL/GenBank/DDBJ databases">
        <title>Caproicibacterium argilliputei sp. nov, a novel caproic acid producing anaerobic bacterium isolated from pit mud.</title>
        <authorList>
            <person name="Xia S."/>
        </authorList>
    </citation>
    <scope>NUCLEOTIDE SEQUENCE [LARGE SCALE GENOMIC DNA]</scope>
    <source>
        <strain evidence="9 10">ZCY20-5</strain>
    </source>
</reference>
<feature type="transmembrane region" description="Helical" evidence="7">
    <location>
        <begin position="252"/>
        <end position="273"/>
    </location>
</feature>
<dbReference type="Proteomes" id="UP001300604">
    <property type="component" value="Chromosome"/>
</dbReference>
<sequence length="288" mass="31258">MPAVSASRKEKKTGFGLRKGIATVLGNLVTVLVSLVVILPLIVLLLNSFKTQGESNTMSLSLPTVWQPQNYQTVVAQGKLISSFFNSLLYAASSDIIIVVVVAAAAYVISRNYRGVNKFLYAFIISGIAIPVNNVALMKVMQVLHLVNTRPGIILLYAAINIPLSLFLAFGFIGTIPRDIDEAAIIDGCSPAKLFFGVILPLLTPIMATLFVLNFMAVWNDFTMPLYYLNKSTKWPMTLAVYNFFGAFENSWNLVSADIVLTIVPVLVVFILGQKYIVGGVSSGAVKG</sequence>
<dbReference type="PANTHER" id="PTHR43744:SF3">
    <property type="entry name" value="LACTOSE TRANSPORT SYSTEM PERMEASE PROTEIN LACG"/>
    <property type="match status" value="1"/>
</dbReference>
<feature type="transmembrane region" description="Helical" evidence="7">
    <location>
        <begin position="88"/>
        <end position="108"/>
    </location>
</feature>
<feature type="transmembrane region" description="Helical" evidence="7">
    <location>
        <begin position="153"/>
        <end position="173"/>
    </location>
</feature>
<evidence type="ECO:0000256" key="4">
    <source>
        <dbReference type="ARBA" id="ARBA00022692"/>
    </source>
</evidence>
<evidence type="ECO:0000259" key="8">
    <source>
        <dbReference type="PROSITE" id="PS50928"/>
    </source>
</evidence>
<gene>
    <name evidence="9" type="ORF">PXC00_02080</name>
</gene>
<dbReference type="PANTHER" id="PTHR43744">
    <property type="entry name" value="ABC TRANSPORTER PERMEASE PROTEIN MG189-RELATED-RELATED"/>
    <property type="match status" value="1"/>
</dbReference>
<proteinExistence type="inferred from homology"/>
<evidence type="ECO:0000256" key="1">
    <source>
        <dbReference type="ARBA" id="ARBA00004651"/>
    </source>
</evidence>
<keyword evidence="6 7" id="KW-0472">Membrane</keyword>
<dbReference type="AlphaFoldDB" id="A0AA97DBE5"/>
<evidence type="ECO:0000256" key="3">
    <source>
        <dbReference type="ARBA" id="ARBA00022475"/>
    </source>
</evidence>
<feature type="domain" description="ABC transmembrane type-1" evidence="8">
    <location>
        <begin position="84"/>
        <end position="273"/>
    </location>
</feature>
<dbReference type="Gene3D" id="1.10.3720.10">
    <property type="entry name" value="MetI-like"/>
    <property type="match status" value="1"/>
</dbReference>
<dbReference type="InterPro" id="IPR035906">
    <property type="entry name" value="MetI-like_sf"/>
</dbReference>
<evidence type="ECO:0000256" key="6">
    <source>
        <dbReference type="ARBA" id="ARBA00023136"/>
    </source>
</evidence>
<dbReference type="GO" id="GO:0055085">
    <property type="term" value="P:transmembrane transport"/>
    <property type="evidence" value="ECO:0007669"/>
    <property type="project" value="InterPro"/>
</dbReference>
<keyword evidence="4 7" id="KW-0812">Transmembrane</keyword>
<feature type="transmembrane region" description="Helical" evidence="7">
    <location>
        <begin position="194"/>
        <end position="219"/>
    </location>
</feature>
<reference evidence="10" key="1">
    <citation type="submission" date="2024-06" db="EMBL/GenBank/DDBJ databases">
        <title>Caproicibacterium argilliputei sp. nov, a novel caproic acid producing anaerobic bacterium isolated from pit mud.</title>
        <authorList>
            <person name="Zeng C."/>
        </authorList>
    </citation>
    <scope>NUCLEOTIDE SEQUENCE [LARGE SCALE GENOMIC DNA]</scope>
    <source>
        <strain evidence="10">ZCY20-5</strain>
    </source>
</reference>
<organism evidence="9 10">
    <name type="scientific">Caproicibacterium argilliputei</name>
    <dbReference type="NCBI Taxonomy" id="3030016"/>
    <lineage>
        <taxon>Bacteria</taxon>
        <taxon>Bacillati</taxon>
        <taxon>Bacillota</taxon>
        <taxon>Clostridia</taxon>
        <taxon>Eubacteriales</taxon>
        <taxon>Oscillospiraceae</taxon>
        <taxon>Caproicibacterium</taxon>
    </lineage>
</organism>
<evidence type="ECO:0000313" key="9">
    <source>
        <dbReference type="EMBL" id="WOC32684.1"/>
    </source>
</evidence>
<feature type="transmembrane region" description="Helical" evidence="7">
    <location>
        <begin position="21"/>
        <end position="46"/>
    </location>
</feature>
<keyword evidence="10" id="KW-1185">Reference proteome</keyword>
<keyword evidence="2 7" id="KW-0813">Transport</keyword>
<comment type="subcellular location">
    <subcellularLocation>
        <location evidence="1 7">Cell membrane</location>
        <topology evidence="1 7">Multi-pass membrane protein</topology>
    </subcellularLocation>
</comment>
<dbReference type="Pfam" id="PF00528">
    <property type="entry name" value="BPD_transp_1"/>
    <property type="match status" value="1"/>
</dbReference>
<dbReference type="RefSeq" id="WP_275846170.1">
    <property type="nucleotide sequence ID" value="NZ_CP135996.1"/>
</dbReference>
<dbReference type="InterPro" id="IPR000515">
    <property type="entry name" value="MetI-like"/>
</dbReference>
<name>A0AA97DBE5_9FIRM</name>
<protein>
    <submittedName>
        <fullName evidence="9">Carbohydrate ABC transporter permease</fullName>
    </submittedName>
</protein>
<reference evidence="10" key="3">
    <citation type="submission" date="2024-06" db="EMBL/GenBank/DDBJ databases">
        <authorList>
            <person name="Zeng C."/>
        </authorList>
    </citation>
    <scope>NUCLEOTIDE SEQUENCE [LARGE SCALE GENOMIC DNA]</scope>
    <source>
        <strain evidence="10">ZCY20-5</strain>
    </source>
</reference>
<feature type="transmembrane region" description="Helical" evidence="7">
    <location>
        <begin position="120"/>
        <end position="141"/>
    </location>
</feature>
<evidence type="ECO:0000256" key="7">
    <source>
        <dbReference type="RuleBase" id="RU363032"/>
    </source>
</evidence>
<dbReference type="EMBL" id="CP135996">
    <property type="protein sequence ID" value="WOC32684.1"/>
    <property type="molecule type" value="Genomic_DNA"/>
</dbReference>
<comment type="similarity">
    <text evidence="7">Belongs to the binding-protein-dependent transport system permease family.</text>
</comment>
<accession>A0AA97DBE5</accession>
<dbReference type="CDD" id="cd06261">
    <property type="entry name" value="TM_PBP2"/>
    <property type="match status" value="1"/>
</dbReference>
<dbReference type="SUPFAM" id="SSF161098">
    <property type="entry name" value="MetI-like"/>
    <property type="match status" value="1"/>
</dbReference>
<keyword evidence="5 7" id="KW-1133">Transmembrane helix</keyword>
<evidence type="ECO:0000256" key="5">
    <source>
        <dbReference type="ARBA" id="ARBA00022989"/>
    </source>
</evidence>
<dbReference type="PROSITE" id="PS50928">
    <property type="entry name" value="ABC_TM1"/>
    <property type="match status" value="1"/>
</dbReference>
<evidence type="ECO:0000313" key="10">
    <source>
        <dbReference type="Proteomes" id="UP001300604"/>
    </source>
</evidence>